<feature type="chain" id="PRO_5045044416" description="DUF4825 domain-containing protein" evidence="1">
    <location>
        <begin position="26"/>
        <end position="187"/>
    </location>
</feature>
<gene>
    <name evidence="2" type="ORF">GCM10022383_15090</name>
</gene>
<evidence type="ECO:0000313" key="2">
    <source>
        <dbReference type="EMBL" id="GAA3937883.1"/>
    </source>
</evidence>
<proteinExistence type="predicted"/>
<dbReference type="EMBL" id="BAABCP010000001">
    <property type="protein sequence ID" value="GAA3937883.1"/>
    <property type="molecule type" value="Genomic_DNA"/>
</dbReference>
<reference evidence="3" key="1">
    <citation type="journal article" date="2019" name="Int. J. Syst. Evol. Microbiol.">
        <title>The Global Catalogue of Microorganisms (GCM) 10K type strain sequencing project: providing services to taxonomists for standard genome sequencing and annotation.</title>
        <authorList>
            <consortium name="The Broad Institute Genomics Platform"/>
            <consortium name="The Broad Institute Genome Sequencing Center for Infectious Disease"/>
            <person name="Wu L."/>
            <person name="Ma J."/>
        </authorList>
    </citation>
    <scope>NUCLEOTIDE SEQUENCE [LARGE SCALE GENOMIC DNA]</scope>
    <source>
        <strain evidence="3">JCM 17024</strain>
    </source>
</reference>
<dbReference type="Proteomes" id="UP001501591">
    <property type="component" value="Unassembled WGS sequence"/>
</dbReference>
<sequence length="187" mass="18739">MGASRLLTATAVVAGVLALAGCTAAGPSRSDAPHDAPSGGQTLGEMRELLGSIDGIRVSDIRGGERPNVKGNTGYSIALDVSDGYTVIDGAALVDFVVTAVWSVREGYRPNATIDIRVRMPEGGAFDVAAAAASAGWVADASTGASAFSTVTVPLSAAKEQGASNLTRLGDWPGAVPAIPTDVTARG</sequence>
<protein>
    <recommendedName>
        <fullName evidence="4">DUF4825 domain-containing protein</fullName>
    </recommendedName>
</protein>
<name>A0ABP7N5U4_9MICO</name>
<keyword evidence="1" id="KW-0732">Signal</keyword>
<organism evidence="2 3">
    <name type="scientific">Microbacterium soli</name>
    <dbReference type="NCBI Taxonomy" id="446075"/>
    <lineage>
        <taxon>Bacteria</taxon>
        <taxon>Bacillati</taxon>
        <taxon>Actinomycetota</taxon>
        <taxon>Actinomycetes</taxon>
        <taxon>Micrococcales</taxon>
        <taxon>Microbacteriaceae</taxon>
        <taxon>Microbacterium</taxon>
    </lineage>
</organism>
<feature type="signal peptide" evidence="1">
    <location>
        <begin position="1"/>
        <end position="25"/>
    </location>
</feature>
<evidence type="ECO:0000256" key="1">
    <source>
        <dbReference type="SAM" id="SignalP"/>
    </source>
</evidence>
<dbReference type="PROSITE" id="PS51257">
    <property type="entry name" value="PROKAR_LIPOPROTEIN"/>
    <property type="match status" value="1"/>
</dbReference>
<accession>A0ABP7N5U4</accession>
<dbReference type="RefSeq" id="WP_344818925.1">
    <property type="nucleotide sequence ID" value="NZ_BAABCP010000001.1"/>
</dbReference>
<comment type="caution">
    <text evidence="2">The sequence shown here is derived from an EMBL/GenBank/DDBJ whole genome shotgun (WGS) entry which is preliminary data.</text>
</comment>
<evidence type="ECO:0000313" key="3">
    <source>
        <dbReference type="Proteomes" id="UP001501591"/>
    </source>
</evidence>
<keyword evidence="3" id="KW-1185">Reference proteome</keyword>
<evidence type="ECO:0008006" key="4">
    <source>
        <dbReference type="Google" id="ProtNLM"/>
    </source>
</evidence>